<evidence type="ECO:0000256" key="4">
    <source>
        <dbReference type="ARBA" id="ARBA00022692"/>
    </source>
</evidence>
<dbReference type="PANTHER" id="PTHR35268:SF1">
    <property type="entry name" value="UBIQUINOL-CYTOCHROME-C REDUCTASE COMPLEX ASSEMBLY FACTOR 4"/>
    <property type="match status" value="1"/>
</dbReference>
<keyword evidence="14" id="KW-1185">Reference proteome</keyword>
<keyword evidence="5" id="KW-0732">Signal</keyword>
<sequence length="133" mass="14888">MRSLSYAAAAAAVLRCWPRPPSCPPWPVRRLSRRAGSEAAAEPEQSGPIPFSTSKASPRAWSVDRSMGSDYERPWVKVLPVSLLGMGLLLWCYFREETEIDEKLGALLYEQVPDLLNETPKNKLLPPPQQEKP</sequence>
<evidence type="ECO:0000313" key="13">
    <source>
        <dbReference type="Ensembl" id="ENSPCEP00000009554.1"/>
    </source>
</evidence>
<comment type="similarity">
    <text evidence="11">Belongs to the UQCC4 family.</text>
</comment>
<keyword evidence="9" id="KW-0496">Mitochondrion</keyword>
<accession>A0A8C8RQU2</accession>
<evidence type="ECO:0000313" key="14">
    <source>
        <dbReference type="Proteomes" id="UP000694393"/>
    </source>
</evidence>
<evidence type="ECO:0000256" key="9">
    <source>
        <dbReference type="ARBA" id="ARBA00023128"/>
    </source>
</evidence>
<evidence type="ECO:0000256" key="10">
    <source>
        <dbReference type="ARBA" id="ARBA00023136"/>
    </source>
</evidence>
<keyword evidence="3" id="KW-0679">Respiratory chain</keyword>
<evidence type="ECO:0000256" key="3">
    <source>
        <dbReference type="ARBA" id="ARBA00022660"/>
    </source>
</evidence>
<evidence type="ECO:0000256" key="8">
    <source>
        <dbReference type="ARBA" id="ARBA00022989"/>
    </source>
</evidence>
<reference evidence="13" key="2">
    <citation type="submission" date="2025-09" db="UniProtKB">
        <authorList>
            <consortium name="Ensembl"/>
        </authorList>
    </citation>
    <scope>IDENTIFICATION</scope>
</reference>
<proteinExistence type="inferred from homology"/>
<reference evidence="13" key="1">
    <citation type="submission" date="2025-08" db="UniProtKB">
        <authorList>
            <consortium name="Ensembl"/>
        </authorList>
    </citation>
    <scope>IDENTIFICATION</scope>
</reference>
<keyword evidence="7" id="KW-0249">Electron transport</keyword>
<dbReference type="Ensembl" id="ENSPCET00000009883.1">
    <property type="protein sequence ID" value="ENSPCEP00000009554.1"/>
    <property type="gene ID" value="ENSPCEG00000007622.1"/>
</dbReference>
<evidence type="ECO:0000256" key="6">
    <source>
        <dbReference type="ARBA" id="ARBA00022792"/>
    </source>
</evidence>
<keyword evidence="6" id="KW-0999">Mitochondrion inner membrane</keyword>
<dbReference type="PRINTS" id="PR02042">
    <property type="entry name" value="CCSMST1"/>
</dbReference>
<dbReference type="InterPro" id="IPR023248">
    <property type="entry name" value="UQCC4_vert"/>
</dbReference>
<organism evidence="13 14">
    <name type="scientific">Pelusios castaneus</name>
    <name type="common">West African mud turtle</name>
    <dbReference type="NCBI Taxonomy" id="367368"/>
    <lineage>
        <taxon>Eukaryota</taxon>
        <taxon>Metazoa</taxon>
        <taxon>Chordata</taxon>
        <taxon>Craniata</taxon>
        <taxon>Vertebrata</taxon>
        <taxon>Euteleostomi</taxon>
        <taxon>Archelosauria</taxon>
        <taxon>Testudinata</taxon>
        <taxon>Testudines</taxon>
        <taxon>Pleurodira</taxon>
        <taxon>Pelomedusidae</taxon>
        <taxon>Pelusios</taxon>
    </lineage>
</organism>
<evidence type="ECO:0000256" key="2">
    <source>
        <dbReference type="ARBA" id="ARBA00022448"/>
    </source>
</evidence>
<comment type="subcellular location">
    <subcellularLocation>
        <location evidence="1">Mitochondrion inner membrane</location>
        <topology evidence="1">Single-pass membrane protein</topology>
    </subcellularLocation>
</comment>
<keyword evidence="2" id="KW-0813">Transport</keyword>
<dbReference type="Pfam" id="PF15013">
    <property type="entry name" value="CCSMST1"/>
    <property type="match status" value="1"/>
</dbReference>
<keyword evidence="8" id="KW-1133">Transmembrane helix</keyword>
<evidence type="ECO:0000256" key="1">
    <source>
        <dbReference type="ARBA" id="ARBA00004434"/>
    </source>
</evidence>
<dbReference type="PANTHER" id="PTHR35268">
    <property type="entry name" value="PROTEIN CCSMST1"/>
    <property type="match status" value="1"/>
</dbReference>
<keyword evidence="10" id="KW-0472">Membrane</keyword>
<evidence type="ECO:0000256" key="7">
    <source>
        <dbReference type="ARBA" id="ARBA00022982"/>
    </source>
</evidence>
<dbReference type="AlphaFoldDB" id="A0A8C8RQU2"/>
<dbReference type="Proteomes" id="UP000694393">
    <property type="component" value="Unplaced"/>
</dbReference>
<keyword evidence="4" id="KW-0812">Transmembrane</keyword>
<protein>
    <submittedName>
        <fullName evidence="13">Chromosome 16 open reading frame 91</fullName>
    </submittedName>
</protein>
<evidence type="ECO:0000256" key="12">
    <source>
        <dbReference type="SAM" id="MobiDB-lite"/>
    </source>
</evidence>
<dbReference type="InterPro" id="IPR029160">
    <property type="entry name" value="UQCC4"/>
</dbReference>
<dbReference type="GO" id="GO:0005743">
    <property type="term" value="C:mitochondrial inner membrane"/>
    <property type="evidence" value="ECO:0007669"/>
    <property type="project" value="UniProtKB-SubCell"/>
</dbReference>
<evidence type="ECO:0000256" key="5">
    <source>
        <dbReference type="ARBA" id="ARBA00022729"/>
    </source>
</evidence>
<name>A0A8C8RQU2_9SAUR</name>
<evidence type="ECO:0000256" key="11">
    <source>
        <dbReference type="ARBA" id="ARBA00034713"/>
    </source>
</evidence>
<feature type="region of interest" description="Disordered" evidence="12">
    <location>
        <begin position="34"/>
        <end position="59"/>
    </location>
</feature>